<dbReference type="InterPro" id="IPR000182">
    <property type="entry name" value="GNAT_dom"/>
</dbReference>
<evidence type="ECO:0000313" key="3">
    <source>
        <dbReference type="Proteomes" id="UP000516428"/>
    </source>
</evidence>
<reference evidence="2 3" key="1">
    <citation type="submission" date="2020-09" db="EMBL/GenBank/DDBJ databases">
        <title>A novel species.</title>
        <authorList>
            <person name="Gao J."/>
        </authorList>
    </citation>
    <scope>NUCLEOTIDE SEQUENCE [LARGE SCALE GENOMIC DNA]</scope>
    <source>
        <strain evidence="2 3">CRXT-Y-14</strain>
    </source>
</reference>
<feature type="domain" description="N-acetyltransferase" evidence="1">
    <location>
        <begin position="27"/>
        <end position="168"/>
    </location>
</feature>
<dbReference type="PANTHER" id="PTHR43792">
    <property type="entry name" value="GNAT FAMILY, PUTATIVE (AFU_ORTHOLOGUE AFUA_3G00765)-RELATED-RELATED"/>
    <property type="match status" value="1"/>
</dbReference>
<dbReference type="InterPro" id="IPR016181">
    <property type="entry name" value="Acyl_CoA_acyltransferase"/>
</dbReference>
<dbReference type="GO" id="GO:0016747">
    <property type="term" value="F:acyltransferase activity, transferring groups other than amino-acyl groups"/>
    <property type="evidence" value="ECO:0007669"/>
    <property type="project" value="InterPro"/>
</dbReference>
<evidence type="ECO:0000259" key="1">
    <source>
        <dbReference type="Pfam" id="PF13302"/>
    </source>
</evidence>
<dbReference type="Proteomes" id="UP000516428">
    <property type="component" value="Chromosome"/>
</dbReference>
<sequence>MFGARRAGGRCRLRRTVVQAQLIRTARLELVPLEVAHAEEMARVLGDPGLHTFIGGEPYREAELRARYERLVGGAPDPGTAWLNWVVRITEERVLAGTVQATVDLTHRTAEIAWITGTPWQGRGIASEAAKALADALAAGRIAGPIDIVLAHVHPEHHASAAVARAAGLCPTDVHQDGEVRWIRRTTAV</sequence>
<dbReference type="Pfam" id="PF13302">
    <property type="entry name" value="Acetyltransf_3"/>
    <property type="match status" value="1"/>
</dbReference>
<proteinExistence type="predicted"/>
<dbReference type="InterPro" id="IPR051531">
    <property type="entry name" value="N-acetyltransferase"/>
</dbReference>
<accession>A0A7H1B6F6</accession>
<keyword evidence="3" id="KW-1185">Reference proteome</keyword>
<name>A0A7H1B6F6_9ACTN</name>
<evidence type="ECO:0000313" key="2">
    <source>
        <dbReference type="EMBL" id="QNS04311.1"/>
    </source>
</evidence>
<dbReference type="Gene3D" id="3.40.630.30">
    <property type="match status" value="1"/>
</dbReference>
<dbReference type="EMBL" id="CP061281">
    <property type="protein sequence ID" value="QNS04311.1"/>
    <property type="molecule type" value="Genomic_DNA"/>
</dbReference>
<gene>
    <name evidence="2" type="ORF">IAG42_12195</name>
</gene>
<dbReference type="AlphaFoldDB" id="A0A7H1B6F6"/>
<dbReference type="RefSeq" id="WP_188337047.1">
    <property type="nucleotide sequence ID" value="NZ_CP061281.1"/>
</dbReference>
<protein>
    <submittedName>
        <fullName evidence="2">GNAT family N-acetyltransferase</fullName>
    </submittedName>
</protein>
<keyword evidence="2" id="KW-0808">Transferase</keyword>
<dbReference type="SUPFAM" id="SSF55729">
    <property type="entry name" value="Acyl-CoA N-acyltransferases (Nat)"/>
    <property type="match status" value="1"/>
</dbReference>
<organism evidence="2 3">
    <name type="scientific">Streptomyces xanthii</name>
    <dbReference type="NCBI Taxonomy" id="2768069"/>
    <lineage>
        <taxon>Bacteria</taxon>
        <taxon>Bacillati</taxon>
        <taxon>Actinomycetota</taxon>
        <taxon>Actinomycetes</taxon>
        <taxon>Kitasatosporales</taxon>
        <taxon>Streptomycetaceae</taxon>
        <taxon>Streptomyces</taxon>
    </lineage>
</organism>
<dbReference type="KEGG" id="sxn:IAG42_12195"/>